<evidence type="ECO:0000313" key="1">
    <source>
        <dbReference type="EMBL" id="KAH7967111.1"/>
    </source>
</evidence>
<gene>
    <name evidence="1" type="ORF">HPB49_022702</name>
</gene>
<sequence>MSVNVTALTTQAFVCQRAKRDGRHCRYTKVSDGTATPDKRRTLRVSPVGPAARCNRDNWASISLVNLLNNYPAARDVEAGLPANDDRGDDVYSRTSGTI</sequence>
<protein>
    <submittedName>
        <fullName evidence="1">Uncharacterized protein</fullName>
    </submittedName>
</protein>
<reference evidence="1" key="1">
    <citation type="submission" date="2020-05" db="EMBL/GenBank/DDBJ databases">
        <title>Large-scale comparative analyses of tick genomes elucidate their genetic diversity and vector capacities.</title>
        <authorList>
            <person name="Jia N."/>
            <person name="Wang J."/>
            <person name="Shi W."/>
            <person name="Du L."/>
            <person name="Sun Y."/>
            <person name="Zhan W."/>
            <person name="Jiang J."/>
            <person name="Wang Q."/>
            <person name="Zhang B."/>
            <person name="Ji P."/>
            <person name="Sakyi L.B."/>
            <person name="Cui X."/>
            <person name="Yuan T."/>
            <person name="Jiang B."/>
            <person name="Yang W."/>
            <person name="Lam T.T.-Y."/>
            <person name="Chang Q."/>
            <person name="Ding S."/>
            <person name="Wang X."/>
            <person name="Zhu J."/>
            <person name="Ruan X."/>
            <person name="Zhao L."/>
            <person name="Wei J."/>
            <person name="Que T."/>
            <person name="Du C."/>
            <person name="Cheng J."/>
            <person name="Dai P."/>
            <person name="Han X."/>
            <person name="Huang E."/>
            <person name="Gao Y."/>
            <person name="Liu J."/>
            <person name="Shao H."/>
            <person name="Ye R."/>
            <person name="Li L."/>
            <person name="Wei W."/>
            <person name="Wang X."/>
            <person name="Wang C."/>
            <person name="Yang T."/>
            <person name="Huo Q."/>
            <person name="Li W."/>
            <person name="Guo W."/>
            <person name="Chen H."/>
            <person name="Zhou L."/>
            <person name="Ni X."/>
            <person name="Tian J."/>
            <person name="Zhou Y."/>
            <person name="Sheng Y."/>
            <person name="Liu T."/>
            <person name="Pan Y."/>
            <person name="Xia L."/>
            <person name="Li J."/>
            <person name="Zhao F."/>
            <person name="Cao W."/>
        </authorList>
    </citation>
    <scope>NUCLEOTIDE SEQUENCE</scope>
    <source>
        <strain evidence="1">Dsil-2018</strain>
    </source>
</reference>
<proteinExistence type="predicted"/>
<dbReference type="EMBL" id="CM023471">
    <property type="protein sequence ID" value="KAH7967111.1"/>
    <property type="molecule type" value="Genomic_DNA"/>
</dbReference>
<organism evidence="1 2">
    <name type="scientific">Dermacentor silvarum</name>
    <name type="common">Tick</name>
    <dbReference type="NCBI Taxonomy" id="543639"/>
    <lineage>
        <taxon>Eukaryota</taxon>
        <taxon>Metazoa</taxon>
        <taxon>Ecdysozoa</taxon>
        <taxon>Arthropoda</taxon>
        <taxon>Chelicerata</taxon>
        <taxon>Arachnida</taxon>
        <taxon>Acari</taxon>
        <taxon>Parasitiformes</taxon>
        <taxon>Ixodida</taxon>
        <taxon>Ixodoidea</taxon>
        <taxon>Ixodidae</taxon>
        <taxon>Rhipicephalinae</taxon>
        <taxon>Dermacentor</taxon>
    </lineage>
</organism>
<dbReference type="Proteomes" id="UP000821865">
    <property type="component" value="Chromosome 2"/>
</dbReference>
<evidence type="ECO:0000313" key="2">
    <source>
        <dbReference type="Proteomes" id="UP000821865"/>
    </source>
</evidence>
<accession>A0ACB8DGV5</accession>
<keyword evidence="2" id="KW-1185">Reference proteome</keyword>
<name>A0ACB8DGV5_DERSI</name>
<comment type="caution">
    <text evidence="1">The sequence shown here is derived from an EMBL/GenBank/DDBJ whole genome shotgun (WGS) entry which is preliminary data.</text>
</comment>